<reference evidence="1" key="1">
    <citation type="journal article" date="2021" name="Proc. Natl. Acad. Sci. U.S.A.">
        <title>A Catalog of Tens of Thousands of Viruses from Human Metagenomes Reveals Hidden Associations with Chronic Diseases.</title>
        <authorList>
            <person name="Tisza M.J."/>
            <person name="Buck C.B."/>
        </authorList>
    </citation>
    <scope>NUCLEOTIDE SEQUENCE</scope>
    <source>
        <strain evidence="1">CtML55</strain>
    </source>
</reference>
<sequence>MKFKLEFTFDISDSSLLIDANDGRSEEYTSLEDVPEDTLMDVVYNYLDGVIEGITYDQITVKKL</sequence>
<organism evidence="1">
    <name type="scientific">virus sp. ctML55</name>
    <dbReference type="NCBI Taxonomy" id="2827627"/>
    <lineage>
        <taxon>Viruses</taxon>
    </lineage>
</organism>
<dbReference type="EMBL" id="BK059105">
    <property type="protein sequence ID" value="DAE31031.1"/>
    <property type="molecule type" value="Genomic_DNA"/>
</dbReference>
<protein>
    <submittedName>
        <fullName evidence="1">Uncharacterized protein</fullName>
    </submittedName>
</protein>
<evidence type="ECO:0000313" key="1">
    <source>
        <dbReference type="EMBL" id="DAE31031.1"/>
    </source>
</evidence>
<accession>A0A8S5RI29</accession>
<name>A0A8S5RI29_9VIRU</name>
<proteinExistence type="predicted"/>